<evidence type="ECO:0000313" key="1">
    <source>
        <dbReference type="EMBL" id="MCI82030.1"/>
    </source>
</evidence>
<proteinExistence type="predicted"/>
<comment type="caution">
    <text evidence="1">The sequence shown here is derived from an EMBL/GenBank/DDBJ whole genome shotgun (WGS) entry which is preliminary data.</text>
</comment>
<protein>
    <submittedName>
        <fullName evidence="1">Uncharacterized protein</fullName>
    </submittedName>
</protein>
<dbReference type="AlphaFoldDB" id="A0A392V6E9"/>
<sequence>MWESLRNDINADLNKIQSGDMNELADFQKNTRAWVEDVNKEFETVQLRKKGRLLTNDFFE</sequence>
<evidence type="ECO:0000313" key="2">
    <source>
        <dbReference type="Proteomes" id="UP000265520"/>
    </source>
</evidence>
<name>A0A392V6E9_9FABA</name>
<dbReference type="EMBL" id="LXQA011033299">
    <property type="protein sequence ID" value="MCI82030.1"/>
    <property type="molecule type" value="Genomic_DNA"/>
</dbReference>
<keyword evidence="2" id="KW-1185">Reference proteome</keyword>
<reference evidence="1 2" key="1">
    <citation type="journal article" date="2018" name="Front. Plant Sci.">
        <title>Red Clover (Trifolium pratense) and Zigzag Clover (T. medium) - A Picture of Genomic Similarities and Differences.</title>
        <authorList>
            <person name="Dluhosova J."/>
            <person name="Istvanek J."/>
            <person name="Nedelnik J."/>
            <person name="Repkova J."/>
        </authorList>
    </citation>
    <scope>NUCLEOTIDE SEQUENCE [LARGE SCALE GENOMIC DNA]</scope>
    <source>
        <strain evidence="2">cv. 10/8</strain>
        <tissue evidence="1">Leaf</tissue>
    </source>
</reference>
<organism evidence="1 2">
    <name type="scientific">Trifolium medium</name>
    <dbReference type="NCBI Taxonomy" id="97028"/>
    <lineage>
        <taxon>Eukaryota</taxon>
        <taxon>Viridiplantae</taxon>
        <taxon>Streptophyta</taxon>
        <taxon>Embryophyta</taxon>
        <taxon>Tracheophyta</taxon>
        <taxon>Spermatophyta</taxon>
        <taxon>Magnoliopsida</taxon>
        <taxon>eudicotyledons</taxon>
        <taxon>Gunneridae</taxon>
        <taxon>Pentapetalae</taxon>
        <taxon>rosids</taxon>
        <taxon>fabids</taxon>
        <taxon>Fabales</taxon>
        <taxon>Fabaceae</taxon>
        <taxon>Papilionoideae</taxon>
        <taxon>50 kb inversion clade</taxon>
        <taxon>NPAAA clade</taxon>
        <taxon>Hologalegina</taxon>
        <taxon>IRL clade</taxon>
        <taxon>Trifolieae</taxon>
        <taxon>Trifolium</taxon>
    </lineage>
</organism>
<accession>A0A392V6E9</accession>
<feature type="non-terminal residue" evidence="1">
    <location>
        <position position="60"/>
    </location>
</feature>
<dbReference type="Proteomes" id="UP000265520">
    <property type="component" value="Unassembled WGS sequence"/>
</dbReference>